<protein>
    <submittedName>
        <fullName evidence="1">Uncharacterized protein</fullName>
    </submittedName>
</protein>
<comment type="caution">
    <text evidence="1">The sequence shown here is derived from an EMBL/GenBank/DDBJ whole genome shotgun (WGS) entry which is preliminary data.</text>
</comment>
<organism evidence="1 2">
    <name type="scientific">Macroventuria anomochaeta</name>
    <dbReference type="NCBI Taxonomy" id="301207"/>
    <lineage>
        <taxon>Eukaryota</taxon>
        <taxon>Fungi</taxon>
        <taxon>Dikarya</taxon>
        <taxon>Ascomycota</taxon>
        <taxon>Pezizomycotina</taxon>
        <taxon>Dothideomycetes</taxon>
        <taxon>Pleosporomycetidae</taxon>
        <taxon>Pleosporales</taxon>
        <taxon>Pleosporineae</taxon>
        <taxon>Didymellaceae</taxon>
        <taxon>Macroventuria</taxon>
    </lineage>
</organism>
<reference evidence="1" key="1">
    <citation type="journal article" date="2020" name="Stud. Mycol.">
        <title>101 Dothideomycetes genomes: a test case for predicting lifestyles and emergence of pathogens.</title>
        <authorList>
            <person name="Haridas S."/>
            <person name="Albert R."/>
            <person name="Binder M."/>
            <person name="Bloem J."/>
            <person name="Labutti K."/>
            <person name="Salamov A."/>
            <person name="Andreopoulos B."/>
            <person name="Baker S."/>
            <person name="Barry K."/>
            <person name="Bills G."/>
            <person name="Bluhm B."/>
            <person name="Cannon C."/>
            <person name="Castanera R."/>
            <person name="Culley D."/>
            <person name="Daum C."/>
            <person name="Ezra D."/>
            <person name="Gonzalez J."/>
            <person name="Henrissat B."/>
            <person name="Kuo A."/>
            <person name="Liang C."/>
            <person name="Lipzen A."/>
            <person name="Lutzoni F."/>
            <person name="Magnuson J."/>
            <person name="Mondo S."/>
            <person name="Nolan M."/>
            <person name="Ohm R."/>
            <person name="Pangilinan J."/>
            <person name="Park H.-J."/>
            <person name="Ramirez L."/>
            <person name="Alfaro M."/>
            <person name="Sun H."/>
            <person name="Tritt A."/>
            <person name="Yoshinaga Y."/>
            <person name="Zwiers L.-H."/>
            <person name="Turgeon B."/>
            <person name="Goodwin S."/>
            <person name="Spatafora J."/>
            <person name="Crous P."/>
            <person name="Grigoriev I."/>
        </authorList>
    </citation>
    <scope>NUCLEOTIDE SEQUENCE</scope>
    <source>
        <strain evidence="1">CBS 525.71</strain>
    </source>
</reference>
<keyword evidence="2" id="KW-1185">Reference proteome</keyword>
<dbReference type="EMBL" id="MU006739">
    <property type="protein sequence ID" value="KAF2623087.1"/>
    <property type="molecule type" value="Genomic_DNA"/>
</dbReference>
<sequence>MLAALPDEVLELCIQSVDQLDSDLKHVFANSQVSTPSYKSPNNNRMPTPVSFTAIPHPGFDDSVHGPQGFDRDKDCSTPTSLLVPPTPPISKHALRNTSSATPIASNRPYAGVHKKRKPSTFIQRHCTGSQGTCNKAHKYYAHFEGHYRKEHLSEHTYSIDATSLIYSCCGQMYGGDGNALIKHVWDKHMPAVPSTTPTIFAIPGAATSSFRAFM</sequence>
<name>A0ACB6RMZ7_9PLEO</name>
<accession>A0ACB6RMZ7</accession>
<proteinExistence type="predicted"/>
<dbReference type="Proteomes" id="UP000799754">
    <property type="component" value="Unassembled WGS sequence"/>
</dbReference>
<evidence type="ECO:0000313" key="2">
    <source>
        <dbReference type="Proteomes" id="UP000799754"/>
    </source>
</evidence>
<gene>
    <name evidence="1" type="ORF">BU25DRAFT_425106</name>
</gene>
<evidence type="ECO:0000313" key="1">
    <source>
        <dbReference type="EMBL" id="KAF2623087.1"/>
    </source>
</evidence>